<accession>A0A562R5F8</accession>
<keyword evidence="1" id="KW-0472">Membrane</keyword>
<comment type="caution">
    <text evidence="2">The sequence shown here is derived from an EMBL/GenBank/DDBJ whole genome shotgun (WGS) entry which is preliminary data.</text>
</comment>
<evidence type="ECO:0000313" key="2">
    <source>
        <dbReference type="EMBL" id="TWI64332.1"/>
    </source>
</evidence>
<feature type="transmembrane region" description="Helical" evidence="1">
    <location>
        <begin position="33"/>
        <end position="50"/>
    </location>
</feature>
<protein>
    <recommendedName>
        <fullName evidence="4">VanZ-like domain-containing protein</fullName>
    </recommendedName>
</protein>
<dbReference type="PANTHER" id="PTHR28008">
    <property type="entry name" value="DOMAIN PROTEIN, PUTATIVE (AFU_ORTHOLOGUE AFUA_3G10980)-RELATED"/>
    <property type="match status" value="1"/>
</dbReference>
<dbReference type="AlphaFoldDB" id="A0A562R5F8"/>
<dbReference type="EMBL" id="VLLB01000005">
    <property type="protein sequence ID" value="TWI64332.1"/>
    <property type="molecule type" value="Genomic_DNA"/>
</dbReference>
<dbReference type="Proteomes" id="UP000318431">
    <property type="component" value="Unassembled WGS sequence"/>
</dbReference>
<name>A0A562R5F8_9BURK</name>
<sequence>MLPEMILFSVALLCVFAGCLVPNEWLPTLPNDKLLHFVAYAGLTLLAARIADGWGQFACWAAALAVAGWLVECLQRLVPGRGFSWRDQLANAAGIGCAMLATGLLRQTGAGRFFL</sequence>
<gene>
    <name evidence="2" type="ORF">IP91_03101</name>
</gene>
<keyword evidence="3" id="KW-1185">Reference proteome</keyword>
<proteinExistence type="predicted"/>
<keyword evidence="1" id="KW-0812">Transmembrane</keyword>
<dbReference type="PANTHER" id="PTHR28008:SF1">
    <property type="entry name" value="DOMAIN PROTEIN, PUTATIVE (AFU_ORTHOLOGUE AFUA_3G10980)-RELATED"/>
    <property type="match status" value="1"/>
</dbReference>
<organism evidence="2 3">
    <name type="scientific">Pseudoduganella lurida</name>
    <dbReference type="NCBI Taxonomy" id="1036180"/>
    <lineage>
        <taxon>Bacteria</taxon>
        <taxon>Pseudomonadati</taxon>
        <taxon>Pseudomonadota</taxon>
        <taxon>Betaproteobacteria</taxon>
        <taxon>Burkholderiales</taxon>
        <taxon>Oxalobacteraceae</taxon>
        <taxon>Telluria group</taxon>
        <taxon>Pseudoduganella</taxon>
    </lineage>
</organism>
<keyword evidence="1" id="KW-1133">Transmembrane helix</keyword>
<feature type="transmembrane region" description="Helical" evidence="1">
    <location>
        <begin position="57"/>
        <end position="77"/>
    </location>
</feature>
<evidence type="ECO:0008006" key="4">
    <source>
        <dbReference type="Google" id="ProtNLM"/>
    </source>
</evidence>
<dbReference type="OrthoDB" id="8759225at2"/>
<evidence type="ECO:0000313" key="3">
    <source>
        <dbReference type="Proteomes" id="UP000318431"/>
    </source>
</evidence>
<evidence type="ECO:0000256" key="1">
    <source>
        <dbReference type="SAM" id="Phobius"/>
    </source>
</evidence>
<dbReference type="NCBIfam" id="NF037970">
    <property type="entry name" value="vanZ_1"/>
    <property type="match status" value="1"/>
</dbReference>
<reference evidence="2 3" key="1">
    <citation type="journal article" date="2015" name="Stand. Genomic Sci.">
        <title>Genomic Encyclopedia of Bacterial and Archaeal Type Strains, Phase III: the genomes of soil and plant-associated and newly described type strains.</title>
        <authorList>
            <person name="Whitman W.B."/>
            <person name="Woyke T."/>
            <person name="Klenk H.P."/>
            <person name="Zhou Y."/>
            <person name="Lilburn T.G."/>
            <person name="Beck B.J."/>
            <person name="De Vos P."/>
            <person name="Vandamme P."/>
            <person name="Eisen J.A."/>
            <person name="Garrity G."/>
            <person name="Hugenholtz P."/>
            <person name="Kyrpides N.C."/>
        </authorList>
    </citation>
    <scope>NUCLEOTIDE SEQUENCE [LARGE SCALE GENOMIC DNA]</scope>
    <source>
        <strain evidence="2 3">CGMCC 1.10822</strain>
    </source>
</reference>